<dbReference type="AlphaFoldDB" id="A0A392RC82"/>
<dbReference type="Proteomes" id="UP000265520">
    <property type="component" value="Unassembled WGS sequence"/>
</dbReference>
<proteinExistence type="predicted"/>
<keyword evidence="2" id="KW-1185">Reference proteome</keyword>
<evidence type="ECO:0000313" key="1">
    <source>
        <dbReference type="EMBL" id="MCI33732.1"/>
    </source>
</evidence>
<evidence type="ECO:0000313" key="2">
    <source>
        <dbReference type="Proteomes" id="UP000265520"/>
    </source>
</evidence>
<comment type="caution">
    <text evidence="1">The sequence shown here is derived from an EMBL/GenBank/DDBJ whole genome shotgun (WGS) entry which is preliminary data.</text>
</comment>
<dbReference type="EMBL" id="LXQA010206921">
    <property type="protein sequence ID" value="MCI33732.1"/>
    <property type="molecule type" value="Genomic_DNA"/>
</dbReference>
<accession>A0A392RC82</accession>
<sequence>MSLSLNGYQGKWKAYIVPMDVPVSEKYMMETAIIKGQERLGRLGCNFKKTAYGKLRVEVDAKCGNITMQDELKVEHYDQNELRIEHYAQNELRVDHYAKNQKQHELGGQSQITDKKQKTKKSLIRQIGCCCCD</sequence>
<reference evidence="1 2" key="1">
    <citation type="journal article" date="2018" name="Front. Plant Sci.">
        <title>Red Clover (Trifolium pratense) and Zigzag Clover (T. medium) - A Picture of Genomic Similarities and Differences.</title>
        <authorList>
            <person name="Dluhosova J."/>
            <person name="Istvanek J."/>
            <person name="Nedelnik J."/>
            <person name="Repkova J."/>
        </authorList>
    </citation>
    <scope>NUCLEOTIDE SEQUENCE [LARGE SCALE GENOMIC DNA]</scope>
    <source>
        <strain evidence="2">cv. 10/8</strain>
        <tissue evidence="1">Leaf</tissue>
    </source>
</reference>
<protein>
    <submittedName>
        <fullName evidence="1">TMV resistance protein N</fullName>
    </submittedName>
</protein>
<organism evidence="1 2">
    <name type="scientific">Trifolium medium</name>
    <dbReference type="NCBI Taxonomy" id="97028"/>
    <lineage>
        <taxon>Eukaryota</taxon>
        <taxon>Viridiplantae</taxon>
        <taxon>Streptophyta</taxon>
        <taxon>Embryophyta</taxon>
        <taxon>Tracheophyta</taxon>
        <taxon>Spermatophyta</taxon>
        <taxon>Magnoliopsida</taxon>
        <taxon>eudicotyledons</taxon>
        <taxon>Gunneridae</taxon>
        <taxon>Pentapetalae</taxon>
        <taxon>rosids</taxon>
        <taxon>fabids</taxon>
        <taxon>Fabales</taxon>
        <taxon>Fabaceae</taxon>
        <taxon>Papilionoideae</taxon>
        <taxon>50 kb inversion clade</taxon>
        <taxon>NPAAA clade</taxon>
        <taxon>Hologalegina</taxon>
        <taxon>IRL clade</taxon>
        <taxon>Trifolieae</taxon>
        <taxon>Trifolium</taxon>
    </lineage>
</organism>
<name>A0A392RC82_9FABA</name>